<keyword evidence="1" id="KW-0812">Transmembrane</keyword>
<dbReference type="InterPro" id="IPR027942">
    <property type="entry name" value="SEO_N"/>
</dbReference>
<evidence type="ECO:0000256" key="1">
    <source>
        <dbReference type="SAM" id="Phobius"/>
    </source>
</evidence>
<dbReference type="Proteomes" id="UP000813462">
    <property type="component" value="Unassembled WGS sequence"/>
</dbReference>
<reference evidence="4" key="1">
    <citation type="journal article" date="2021" name="Front. Plant Sci.">
        <title>Chromosome-Scale Genome Assembly for Chinese Sour Jujube and Insights Into Its Genome Evolution and Domestication Signature.</title>
        <authorList>
            <person name="Shen L.-Y."/>
            <person name="Luo H."/>
            <person name="Wang X.-L."/>
            <person name="Wang X.-M."/>
            <person name="Qiu X.-J."/>
            <person name="Liu H."/>
            <person name="Zhou S.-S."/>
            <person name="Jia K.-H."/>
            <person name="Nie S."/>
            <person name="Bao Y.-T."/>
            <person name="Zhang R.-G."/>
            <person name="Yun Q.-Z."/>
            <person name="Chai Y.-H."/>
            <person name="Lu J.-Y."/>
            <person name="Li Y."/>
            <person name="Zhao S.-W."/>
            <person name="Mao J.-F."/>
            <person name="Jia S.-G."/>
            <person name="Mao Y.-M."/>
        </authorList>
    </citation>
    <scope>NUCLEOTIDE SEQUENCE</scope>
    <source>
        <strain evidence="4">AT0</strain>
        <tissue evidence="4">Leaf</tissue>
    </source>
</reference>
<evidence type="ECO:0000313" key="4">
    <source>
        <dbReference type="EMBL" id="KAH7528322.1"/>
    </source>
</evidence>
<organism evidence="4 5">
    <name type="scientific">Ziziphus jujuba var. spinosa</name>
    <dbReference type="NCBI Taxonomy" id="714518"/>
    <lineage>
        <taxon>Eukaryota</taxon>
        <taxon>Viridiplantae</taxon>
        <taxon>Streptophyta</taxon>
        <taxon>Embryophyta</taxon>
        <taxon>Tracheophyta</taxon>
        <taxon>Spermatophyta</taxon>
        <taxon>Magnoliopsida</taxon>
        <taxon>eudicotyledons</taxon>
        <taxon>Gunneridae</taxon>
        <taxon>Pentapetalae</taxon>
        <taxon>rosids</taxon>
        <taxon>fabids</taxon>
        <taxon>Rosales</taxon>
        <taxon>Rhamnaceae</taxon>
        <taxon>Paliureae</taxon>
        <taxon>Ziziphus</taxon>
    </lineage>
</organism>
<feature type="domain" description="Sieve element occlusion N-terminal" evidence="2">
    <location>
        <begin position="15"/>
        <end position="302"/>
    </location>
</feature>
<dbReference type="PANTHER" id="PTHR33232">
    <property type="entry name" value="PROTEIN SIEVE ELEMENT OCCLUSION B-LIKE"/>
    <property type="match status" value="1"/>
</dbReference>
<protein>
    <recommendedName>
        <fullName evidence="6">Protein SIEVE ELEMENT OCCLUSION B-like</fullName>
    </recommendedName>
</protein>
<gene>
    <name evidence="4" type="ORF">FEM48_Zijuj05G0060400</name>
</gene>
<dbReference type="EMBL" id="JAEACU010000005">
    <property type="protein sequence ID" value="KAH7528322.1"/>
    <property type="molecule type" value="Genomic_DNA"/>
</dbReference>
<dbReference type="Pfam" id="PF14576">
    <property type="entry name" value="SEO_N"/>
    <property type="match status" value="1"/>
</dbReference>
<accession>A0A978VD83</accession>
<dbReference type="GO" id="GO:0010088">
    <property type="term" value="P:phloem development"/>
    <property type="evidence" value="ECO:0007669"/>
    <property type="project" value="InterPro"/>
</dbReference>
<feature type="transmembrane region" description="Helical" evidence="1">
    <location>
        <begin position="487"/>
        <end position="503"/>
    </location>
</feature>
<keyword evidence="1" id="KW-1133">Transmembrane helix</keyword>
<dbReference type="InterPro" id="IPR039299">
    <property type="entry name" value="SEOA"/>
</dbReference>
<evidence type="ECO:0000313" key="5">
    <source>
        <dbReference type="Proteomes" id="UP000813462"/>
    </source>
</evidence>
<comment type="caution">
    <text evidence="4">The sequence shown here is derived from an EMBL/GenBank/DDBJ whole genome shotgun (WGS) entry which is preliminary data.</text>
</comment>
<proteinExistence type="predicted"/>
<sequence>MQVDKINNRTYQPDDDSLVVRQARETHTPESHFLNVKPILQVAEDILNQAALTIKRIQHGTSEHTDTSRSSDERIGSFGFDNMVEALSHVIHNISCELYCKCSGGDLHQTTVLLCKMLANYSWEAKVVVVLAAFAVNYGDVWLVAQICTTNSLARSIAILKQVPELMEHFKKLQPHFDAIDQLIKAIVDLTKLIVEFSELPLEYLSLDTPSISVAKAHIPAASYWTIRAIVACANHVANVTGMRYEYSATTSELWELSGLTHKLIDIHGHLTSELASCRQHISEMKYDEEYRNLIRIFESSHIDNSKVIRALLAPKDETKVLVIGNDRAKTPVSIDVLRRKHVLLIISDLNLSPEERKVLVTVYEMRHDVQYEMVWIPVVDKLTGWQEQNQHKFAELQAVMPWYTVITPLVIEPPVIRYIKEYWKFDRKTILVALDPLGKVSSKNAYHMVWIWGNSAFPFSDEKEQAMWRAERWRLELLVDGIEQDILDWVFFYFILFFFYILKKLPAHAFIYRIKENRYICVYGGDDANWIRDFTNKAKAVAKALSITIELVYAGKSNTSRKRLERINEVIDKEKLSLFWPDYTSTWFFWTRLESMRISKTRHGKTVENDQIMKEIQTILSYDGSDQGWMILWKGATEMARANGQLAVSTLNEFDAWQKQAAELGLVPAIDSELKKRHTPEHCTRLLIPGIGLDVPDRVTCADCGREMEKYVMFRCCTD</sequence>
<feature type="domain" description="Sieve element occlusion C-terminal" evidence="3">
    <location>
        <begin position="513"/>
        <end position="719"/>
    </location>
</feature>
<dbReference type="AlphaFoldDB" id="A0A978VD83"/>
<evidence type="ECO:0000259" key="2">
    <source>
        <dbReference type="Pfam" id="PF14576"/>
    </source>
</evidence>
<evidence type="ECO:0008006" key="6">
    <source>
        <dbReference type="Google" id="ProtNLM"/>
    </source>
</evidence>
<dbReference type="Pfam" id="PF14577">
    <property type="entry name" value="SEO_C"/>
    <property type="match status" value="1"/>
</dbReference>
<dbReference type="PANTHER" id="PTHR33232:SF20">
    <property type="entry name" value="PROTEIN SIEVE ELEMENT OCCLUSION B-LIKE"/>
    <property type="match status" value="1"/>
</dbReference>
<keyword evidence="1" id="KW-0472">Membrane</keyword>
<evidence type="ECO:0000259" key="3">
    <source>
        <dbReference type="Pfam" id="PF14577"/>
    </source>
</evidence>
<name>A0A978VD83_ZIZJJ</name>
<dbReference type="InterPro" id="IPR027944">
    <property type="entry name" value="SEO_C"/>
</dbReference>